<dbReference type="InterPro" id="IPR019151">
    <property type="entry name" value="Proteasome_assmbl_chaperone_2"/>
</dbReference>
<reference evidence="6" key="1">
    <citation type="submission" date="2022-12" db="EMBL/GenBank/DDBJ databases">
        <authorList>
            <person name="Brejova B."/>
        </authorList>
    </citation>
    <scope>NUCLEOTIDE SEQUENCE</scope>
</reference>
<dbReference type="Gene3D" id="3.40.50.10900">
    <property type="entry name" value="PAC-like subunit"/>
    <property type="match status" value="1"/>
</dbReference>
<sequence>MSSPPFNIFTSINNSTLIIPSISIGNIPQLAIDLLIHTYSFSKIGKINDFYLYPFASAIDHDPSIIENNFGITSSCEIYFNKDLQLTLIQQRSPIISSYTIPYINEVLLPFILENKFKHVILLDSFDAGLVENIKQGDIKIFNQDDLLNKSLKELELNNNKLIDENDNNKDKDKNENVDFVELLIKELIKPRKNPFDVSVFISYVYEGDNFQDGEKLANKLIEELNIKNVKQWIRPISWLGAYGDKPVPNSMEQGLYG</sequence>
<feature type="coiled-coil region" evidence="5">
    <location>
        <begin position="145"/>
        <end position="172"/>
    </location>
</feature>
<evidence type="ECO:0000256" key="3">
    <source>
        <dbReference type="ARBA" id="ARBA00025745"/>
    </source>
</evidence>
<dbReference type="EMBL" id="CANTUO010000002">
    <property type="protein sequence ID" value="CAI5758115.1"/>
    <property type="molecule type" value="Genomic_DNA"/>
</dbReference>
<evidence type="ECO:0000256" key="2">
    <source>
        <dbReference type="ARBA" id="ARBA00023186"/>
    </source>
</evidence>
<dbReference type="InterPro" id="IPR038389">
    <property type="entry name" value="PSMG2_sf"/>
</dbReference>
<dbReference type="GO" id="GO:0043248">
    <property type="term" value="P:proteasome assembly"/>
    <property type="evidence" value="ECO:0007669"/>
    <property type="project" value="TreeGrafter"/>
</dbReference>
<proteinExistence type="inferred from homology"/>
<evidence type="ECO:0000313" key="7">
    <source>
        <dbReference type="Proteomes" id="UP001152885"/>
    </source>
</evidence>
<name>A0A9W4TUV4_9ASCO</name>
<dbReference type="GO" id="GO:0005634">
    <property type="term" value="C:nucleus"/>
    <property type="evidence" value="ECO:0007669"/>
    <property type="project" value="TreeGrafter"/>
</dbReference>
<keyword evidence="2 4" id="KW-0143">Chaperone</keyword>
<evidence type="ECO:0000256" key="5">
    <source>
        <dbReference type="SAM" id="Coils"/>
    </source>
</evidence>
<protein>
    <recommendedName>
        <fullName evidence="1 4">Proteasome assembly chaperone 2</fullName>
    </recommendedName>
</protein>
<dbReference type="OrthoDB" id="10260712at2759"/>
<evidence type="ECO:0000256" key="4">
    <source>
        <dbReference type="PIRNR" id="PIRNR010044"/>
    </source>
</evidence>
<dbReference type="AlphaFoldDB" id="A0A9W4TUV4"/>
<evidence type="ECO:0000256" key="1">
    <source>
        <dbReference type="ARBA" id="ARBA00019186"/>
    </source>
</evidence>
<keyword evidence="7" id="KW-1185">Reference proteome</keyword>
<comment type="caution">
    <text evidence="6">The sequence shown here is derived from an EMBL/GenBank/DDBJ whole genome shotgun (WGS) entry which is preliminary data.</text>
</comment>
<comment type="function">
    <text evidence="4">Involved in 20S proteasome assembly.</text>
</comment>
<dbReference type="PANTHER" id="PTHR12970">
    <property type="entry name" value="PROTEASOME ASSEMBLY CHAPERONE 2"/>
    <property type="match status" value="1"/>
</dbReference>
<dbReference type="Pfam" id="PF09754">
    <property type="entry name" value="PAC2"/>
    <property type="match status" value="1"/>
</dbReference>
<dbReference type="InterPro" id="IPR016562">
    <property type="entry name" value="Proteasome_assmbl_chp_2_euk"/>
</dbReference>
<dbReference type="Proteomes" id="UP001152885">
    <property type="component" value="Unassembled WGS sequence"/>
</dbReference>
<comment type="similarity">
    <text evidence="3 4">Belongs to the PSMG2 family.</text>
</comment>
<organism evidence="6 7">
    <name type="scientific">Candida verbasci</name>
    <dbReference type="NCBI Taxonomy" id="1227364"/>
    <lineage>
        <taxon>Eukaryota</taxon>
        <taxon>Fungi</taxon>
        <taxon>Dikarya</taxon>
        <taxon>Ascomycota</taxon>
        <taxon>Saccharomycotina</taxon>
        <taxon>Pichiomycetes</taxon>
        <taxon>Debaryomycetaceae</taxon>
        <taxon>Candida/Lodderomyces clade</taxon>
        <taxon>Candida</taxon>
    </lineage>
</organism>
<keyword evidence="5" id="KW-0175">Coiled coil</keyword>
<accession>A0A9W4TUV4</accession>
<dbReference type="PANTHER" id="PTHR12970:SF1">
    <property type="entry name" value="PROTEASOME ASSEMBLY CHAPERONE 2"/>
    <property type="match status" value="1"/>
</dbReference>
<dbReference type="GO" id="GO:0005829">
    <property type="term" value="C:cytosol"/>
    <property type="evidence" value="ECO:0007669"/>
    <property type="project" value="TreeGrafter"/>
</dbReference>
<dbReference type="PIRSF" id="PIRSF010044">
    <property type="entry name" value="UCP010044"/>
    <property type="match status" value="1"/>
</dbReference>
<comment type="subunit">
    <text evidence="4">Component of the 20S proteasome chaperone.</text>
</comment>
<evidence type="ECO:0000313" key="6">
    <source>
        <dbReference type="EMBL" id="CAI5758115.1"/>
    </source>
</evidence>
<gene>
    <name evidence="6" type="ORF">CANVERA_P2628</name>
</gene>